<dbReference type="InParanoid" id="A0A423XI92"/>
<accession>A0A423XI92</accession>
<name>A0A423XI92_9PEZI</name>
<reference evidence="3 4" key="1">
    <citation type="submission" date="2015-09" db="EMBL/GenBank/DDBJ databases">
        <title>Host preference determinants of Valsa canker pathogens revealed by comparative genomics.</title>
        <authorList>
            <person name="Yin Z."/>
            <person name="Huang L."/>
        </authorList>
    </citation>
    <scope>NUCLEOTIDE SEQUENCE [LARGE SCALE GENOMIC DNA]</scope>
    <source>
        <strain evidence="3 4">SXYLt</strain>
    </source>
</reference>
<dbReference type="AlphaFoldDB" id="A0A423XI92"/>
<keyword evidence="4" id="KW-1185">Reference proteome</keyword>
<dbReference type="PANTHER" id="PTHR40627:SF4">
    <property type="entry name" value="PRENYLTRANSFERASE ASQH1-RELATED"/>
    <property type="match status" value="1"/>
</dbReference>
<dbReference type="OrthoDB" id="3354387at2759"/>
<dbReference type="GO" id="GO:0004659">
    <property type="term" value="F:prenyltransferase activity"/>
    <property type="evidence" value="ECO:0007669"/>
    <property type="project" value="TreeGrafter"/>
</dbReference>
<sequence>MGMEILTENSAEQHHHWVSGTVTALNNNGDDAIMSEYVDFEKQLETFKNVSRYLPAGNEDDAFWWNVTGRHVARMMHEARYPEQRQVELLLFHRFVVVPRLGPKPSSSKPKFHSRVAPGVGDGSPIGYSWRWGTGPASKPLIRHYIEPIGPLTGTPADPLNEIAAKEMLWELKRIVPTTDLSLCWKFASHIRPSLTNEETRRLSGSSMLVGVEWAPDSDTVDIMAGLMTRAPSQVRDMLHTIFPAAMRDAYGAGVSLSCLDKVRDFISMDPDGKTLTVLGTTAIDCCSPEVSRFKVYVTTHNMAFDHIAAVMTLANRIPVPSHTLEQLRQLWYGLKGLPMDFPSSEQPPGRELAAANGARSGGVANANLSGVTFYFDIHPKHHVPQVKLQVDVSKHAANDLAAIEAVTGFLRRRGQARDAAAYLNVVRGMVADEELGTSHGFQAFFAFAVKQGEIDVTSYFLPQVYRRFAQVRGADSWPRQRRSRFDSF</sequence>
<dbReference type="NCBIfam" id="TIGR03429">
    <property type="entry name" value="arom_pren_DMATS"/>
    <property type="match status" value="1"/>
</dbReference>
<comment type="similarity">
    <text evidence="1">Belongs to the tryptophan dimethylallyltransferase family.</text>
</comment>
<evidence type="ECO:0000313" key="4">
    <source>
        <dbReference type="Proteomes" id="UP000285146"/>
    </source>
</evidence>
<evidence type="ECO:0000256" key="1">
    <source>
        <dbReference type="ARBA" id="ARBA00010209"/>
    </source>
</evidence>
<evidence type="ECO:0000313" key="3">
    <source>
        <dbReference type="EMBL" id="ROW16053.1"/>
    </source>
</evidence>
<dbReference type="PANTHER" id="PTHR40627">
    <property type="entry name" value="INDOLE PRENYLTRANSFERASE TDIB-RELATED"/>
    <property type="match status" value="1"/>
</dbReference>
<dbReference type="EMBL" id="LKEB01000007">
    <property type="protein sequence ID" value="ROW16053.1"/>
    <property type="molecule type" value="Genomic_DNA"/>
</dbReference>
<dbReference type="Pfam" id="PF11991">
    <property type="entry name" value="Trp_DMAT"/>
    <property type="match status" value="1"/>
</dbReference>
<dbReference type="InterPro" id="IPR017795">
    <property type="entry name" value="ABBA_NscD-like"/>
</dbReference>
<organism evidence="3 4">
    <name type="scientific">Cytospora leucostoma</name>
    <dbReference type="NCBI Taxonomy" id="1230097"/>
    <lineage>
        <taxon>Eukaryota</taxon>
        <taxon>Fungi</taxon>
        <taxon>Dikarya</taxon>
        <taxon>Ascomycota</taxon>
        <taxon>Pezizomycotina</taxon>
        <taxon>Sordariomycetes</taxon>
        <taxon>Sordariomycetidae</taxon>
        <taxon>Diaporthales</taxon>
        <taxon>Cytosporaceae</taxon>
        <taxon>Cytospora</taxon>
    </lineage>
</organism>
<dbReference type="CDD" id="cd13929">
    <property type="entry name" value="PT-DMATS_CymD"/>
    <property type="match status" value="1"/>
</dbReference>
<proteinExistence type="inferred from homology"/>
<gene>
    <name evidence="3" type="ORF">VPNG_02621</name>
</gene>
<comment type="caution">
    <text evidence="3">The sequence shown here is derived from an EMBL/GenBank/DDBJ whole genome shotgun (WGS) entry which is preliminary data.</text>
</comment>
<dbReference type="GO" id="GO:0009820">
    <property type="term" value="P:alkaloid metabolic process"/>
    <property type="evidence" value="ECO:0007669"/>
    <property type="project" value="InterPro"/>
</dbReference>
<keyword evidence="2" id="KW-0808">Transferase</keyword>
<evidence type="ECO:0000256" key="2">
    <source>
        <dbReference type="ARBA" id="ARBA00022679"/>
    </source>
</evidence>
<dbReference type="Proteomes" id="UP000285146">
    <property type="component" value="Unassembled WGS sequence"/>
</dbReference>
<protein>
    <submittedName>
        <fullName evidence="3">Uncharacterized protein</fullName>
    </submittedName>
</protein>